<evidence type="ECO:0000313" key="2">
    <source>
        <dbReference type="Proteomes" id="UP000033519"/>
    </source>
</evidence>
<accession>A0ABR5DW88</accession>
<name>A0ABR5DW88_9HYPH</name>
<protein>
    <recommendedName>
        <fullName evidence="3">AAA ATPase domain-containing protein</fullName>
    </recommendedName>
</protein>
<evidence type="ECO:0000313" key="1">
    <source>
        <dbReference type="EMBL" id="KKC32286.1"/>
    </source>
</evidence>
<dbReference type="RefSeq" id="WP_046171803.1">
    <property type="nucleotide sequence ID" value="NZ_FOMB01000020.1"/>
</dbReference>
<dbReference type="SUPFAM" id="SSF52540">
    <property type="entry name" value="P-loop containing nucleoside triphosphate hydrolases"/>
    <property type="match status" value="1"/>
</dbReference>
<dbReference type="Gene3D" id="3.40.50.300">
    <property type="entry name" value="P-loop containing nucleotide triphosphate hydrolases"/>
    <property type="match status" value="1"/>
</dbReference>
<dbReference type="Proteomes" id="UP000033519">
    <property type="component" value="Unassembled WGS sequence"/>
</dbReference>
<sequence>MDAVAAQFAIFFDLLSHYGITNGNALAQINKAEGVRGNPAEHHFYIKNPEEGVLGQRSELARDLVGVFREFFSKMSSDNAEMMRQCFVDSRESVEASNQLERIVSQLTDDIRSLDTKHGEQLVEELKHVIKNKRSEIVLIVGNKGSGKSTFIDRFFSHVLSPIIRDECAVCVIDVSAYPGGVTDIQRWMSLELIESLERHVFDDDQGVGNTGDYQGLFFSTYQRWSRATFKDLYETDKVAFKNKFGEHVESMRRDHPQEYVLDLLRQFSNSRKKLSCIIYDNTDQFPSDTQNLVFQYAVALRKAVTSFGIVPITDRSIWRLSKAGPIQSEVSHTFYLPVPDPTAIIRKRVQFVRDIIAADEKNSGEYFAGKGIRISIKNLQAFAEIVEKAFLTSTDVTALVGALANFEIRRILEIAERILLSHSFKIDDLFKIYIAKQDNLYVDYNKVIKALLIGNYDRFTETASSYVANLFSVDPLSPESPLIRLYLLDHLNAIKAASSTVEDRYVKVIELLAHFEQIGASRENIIRILKHLFEFRLVESFDGAEEEISIESRVGCTPSGTVHLELALTNPAYLEEMAYVTGLRTKGAVDQLDQLRFRMRDSKSRLEFFHTFASYVYGEDGQKTHLPTADTFRNMLNVRRGFKARWMR</sequence>
<comment type="caution">
    <text evidence="1">The sequence shown here is derived from an EMBL/GenBank/DDBJ whole genome shotgun (WGS) entry which is preliminary data.</text>
</comment>
<proteinExistence type="predicted"/>
<dbReference type="EMBL" id="LAPV01000138">
    <property type="protein sequence ID" value="KKC32286.1"/>
    <property type="molecule type" value="Genomic_DNA"/>
</dbReference>
<reference evidence="1 2" key="1">
    <citation type="submission" date="2015-03" db="EMBL/GenBank/DDBJ databases">
        <authorList>
            <person name="Lepp D."/>
            <person name="Hassan Y.I."/>
            <person name="Li X.-Z."/>
            <person name="Zhou T."/>
        </authorList>
    </citation>
    <scope>NUCLEOTIDE SEQUENCE [LARGE SCALE GENOMIC DNA]</scope>
    <source>
        <strain evidence="1 2">Cr7-05</strain>
    </source>
</reference>
<dbReference type="InterPro" id="IPR027417">
    <property type="entry name" value="P-loop_NTPase"/>
</dbReference>
<organism evidence="1 2">
    <name type="scientific">Devosia psychrophila</name>
    <dbReference type="NCBI Taxonomy" id="728005"/>
    <lineage>
        <taxon>Bacteria</taxon>
        <taxon>Pseudomonadati</taxon>
        <taxon>Pseudomonadota</taxon>
        <taxon>Alphaproteobacteria</taxon>
        <taxon>Hyphomicrobiales</taxon>
        <taxon>Devosiaceae</taxon>
        <taxon>Devosia</taxon>
    </lineage>
</organism>
<gene>
    <name evidence="1" type="ORF">WH91_14945</name>
</gene>
<keyword evidence="2" id="KW-1185">Reference proteome</keyword>
<evidence type="ECO:0008006" key="3">
    <source>
        <dbReference type="Google" id="ProtNLM"/>
    </source>
</evidence>